<dbReference type="Gene3D" id="3.40.190.10">
    <property type="entry name" value="Periplasmic binding protein-like II"/>
    <property type="match status" value="2"/>
</dbReference>
<dbReference type="SUPFAM" id="SSF53850">
    <property type="entry name" value="Periplasmic binding protein-like II"/>
    <property type="match status" value="1"/>
</dbReference>
<keyword evidence="6" id="KW-1185">Reference proteome</keyword>
<dbReference type="PROSITE" id="PS51257">
    <property type="entry name" value="PROKAR_LIPOPROTEIN"/>
    <property type="match status" value="1"/>
</dbReference>
<dbReference type="SMART" id="SM00079">
    <property type="entry name" value="PBPe"/>
    <property type="match status" value="1"/>
</dbReference>
<name>A0ABT6DHC4_9BACT</name>
<feature type="domain" description="Solute-binding protein family 3/N-terminal" evidence="3">
    <location>
        <begin position="34"/>
        <end position="256"/>
    </location>
</feature>
<dbReference type="CDD" id="cd13624">
    <property type="entry name" value="PBP2_Arg_Lys_His"/>
    <property type="match status" value="1"/>
</dbReference>
<organism evidence="5 6">
    <name type="scientific">Bdellovibrio svalbardensis</name>
    <dbReference type="NCBI Taxonomy" id="2972972"/>
    <lineage>
        <taxon>Bacteria</taxon>
        <taxon>Pseudomonadati</taxon>
        <taxon>Bdellovibrionota</taxon>
        <taxon>Bdellovibrionia</taxon>
        <taxon>Bdellovibrionales</taxon>
        <taxon>Pseudobdellovibrionaceae</taxon>
        <taxon>Bdellovibrio</taxon>
    </lineage>
</organism>
<dbReference type="Pfam" id="PF00497">
    <property type="entry name" value="SBP_bac_3"/>
    <property type="match status" value="1"/>
</dbReference>
<comment type="caution">
    <text evidence="5">The sequence shown here is derived from an EMBL/GenBank/DDBJ whole genome shotgun (WGS) entry which is preliminary data.</text>
</comment>
<dbReference type="Proteomes" id="UP001152321">
    <property type="component" value="Unassembled WGS sequence"/>
</dbReference>
<keyword evidence="1 2" id="KW-0732">Signal</keyword>
<dbReference type="EMBL" id="JANRMI010000002">
    <property type="protein sequence ID" value="MDG0816240.1"/>
    <property type="molecule type" value="Genomic_DNA"/>
</dbReference>
<dbReference type="InterPro" id="IPR001638">
    <property type="entry name" value="Solute-binding_3/MltF_N"/>
</dbReference>
<evidence type="ECO:0000259" key="3">
    <source>
        <dbReference type="SMART" id="SM00062"/>
    </source>
</evidence>
<dbReference type="InterPro" id="IPR001320">
    <property type="entry name" value="Iontro_rcpt_C"/>
</dbReference>
<dbReference type="PANTHER" id="PTHR35936:SF17">
    <property type="entry name" value="ARGININE-BINDING EXTRACELLULAR PROTEIN ARTP"/>
    <property type="match status" value="1"/>
</dbReference>
<reference evidence="5" key="1">
    <citation type="submission" date="2022-08" db="EMBL/GenBank/DDBJ databases">
        <title>Novel Bdellovibrio Species Isolated from Svalbard: Designation Bdellovibrio svalbardensis.</title>
        <authorList>
            <person name="Mitchell R.J."/>
            <person name="Choi S.Y."/>
        </authorList>
    </citation>
    <scope>NUCLEOTIDE SEQUENCE</scope>
    <source>
        <strain evidence="5">PAP01</strain>
    </source>
</reference>
<sequence length="257" mass="28072">MKSGIYCLFYGLLTLLMFFTAACTSKKDTSQPRTMLVGTDAAYAPFESEGPNKELKGFDIEILTAIAAKEGIPIKFINTPWEGLFTQLVNGDRDILISAITINEARKQQMDFSSPYFEAVQLIVVPMKSKVQKMEDLKGLKVGVQTGTTGDDVVSALLGKTNANIKRFEGTPLAIKELENGGVDAVVADNGVINNFIANNKVSFKIVSDKSFSKENYGIAVKKGNVELLGKINKGLEAIKADGTYQRIYNGYFEGKK</sequence>
<evidence type="ECO:0000313" key="6">
    <source>
        <dbReference type="Proteomes" id="UP001152321"/>
    </source>
</evidence>
<evidence type="ECO:0000256" key="2">
    <source>
        <dbReference type="SAM" id="SignalP"/>
    </source>
</evidence>
<evidence type="ECO:0000256" key="1">
    <source>
        <dbReference type="ARBA" id="ARBA00022729"/>
    </source>
</evidence>
<feature type="chain" id="PRO_5045292996" evidence="2">
    <location>
        <begin position="23"/>
        <end position="257"/>
    </location>
</feature>
<dbReference type="SMART" id="SM00062">
    <property type="entry name" value="PBPb"/>
    <property type="match status" value="1"/>
</dbReference>
<evidence type="ECO:0000259" key="4">
    <source>
        <dbReference type="SMART" id="SM00079"/>
    </source>
</evidence>
<proteinExistence type="predicted"/>
<accession>A0ABT6DHC4</accession>
<gene>
    <name evidence="5" type="ORF">NWE73_07680</name>
</gene>
<protein>
    <submittedName>
        <fullName evidence="5">Basic amino acid ABC transporter substrate-binding protein</fullName>
    </submittedName>
</protein>
<evidence type="ECO:0000313" key="5">
    <source>
        <dbReference type="EMBL" id="MDG0816240.1"/>
    </source>
</evidence>
<feature type="signal peptide" evidence="2">
    <location>
        <begin position="1"/>
        <end position="22"/>
    </location>
</feature>
<dbReference type="PANTHER" id="PTHR35936">
    <property type="entry name" value="MEMBRANE-BOUND LYTIC MUREIN TRANSGLYCOSYLASE F"/>
    <property type="match status" value="1"/>
</dbReference>
<feature type="domain" description="Ionotropic glutamate receptor C-terminal" evidence="4">
    <location>
        <begin position="34"/>
        <end position="255"/>
    </location>
</feature>